<accession>A0ABR1FW27</accession>
<gene>
    <name evidence="1" type="ORF">SO694_0011807</name>
</gene>
<dbReference type="InterPro" id="IPR011047">
    <property type="entry name" value="Quinoprotein_ADH-like_sf"/>
</dbReference>
<dbReference type="PROSITE" id="PS50294">
    <property type="entry name" value="WD_REPEATS_REGION"/>
    <property type="match status" value="1"/>
</dbReference>
<reference evidence="1 2" key="1">
    <citation type="submission" date="2024-03" db="EMBL/GenBank/DDBJ databases">
        <title>Aureococcus anophagefferens CCMP1851 and Kratosvirus quantuckense: Draft genome of a second virus-susceptible host strain in the model system.</title>
        <authorList>
            <person name="Chase E."/>
            <person name="Truchon A.R."/>
            <person name="Schepens W."/>
            <person name="Wilhelm S.W."/>
        </authorList>
    </citation>
    <scope>NUCLEOTIDE SEQUENCE [LARGE SCALE GENOMIC DNA]</scope>
    <source>
        <strain evidence="1 2">CCMP1851</strain>
    </source>
</reference>
<dbReference type="InterPro" id="IPR019775">
    <property type="entry name" value="WD40_repeat_CS"/>
</dbReference>
<dbReference type="PROSITE" id="PS00678">
    <property type="entry name" value="WD_REPEATS_1"/>
    <property type="match status" value="1"/>
</dbReference>
<dbReference type="KEGG" id="aaf:AURANDRAFT_62485"/>
<dbReference type="PANTHER" id="PTHR22847">
    <property type="entry name" value="WD40 REPEAT PROTEIN"/>
    <property type="match status" value="1"/>
</dbReference>
<dbReference type="Pfam" id="PF13360">
    <property type="entry name" value="PQQ_2"/>
    <property type="match status" value="1"/>
</dbReference>
<name>A0ABR1FW27_AURAN</name>
<dbReference type="InterPro" id="IPR001680">
    <property type="entry name" value="WD40_rpt"/>
</dbReference>
<dbReference type="SMART" id="SM00320">
    <property type="entry name" value="WD40"/>
    <property type="match status" value="6"/>
</dbReference>
<evidence type="ECO:0000313" key="2">
    <source>
        <dbReference type="Proteomes" id="UP001363151"/>
    </source>
</evidence>
<keyword evidence="2" id="KW-1185">Reference proteome</keyword>
<dbReference type="GO" id="GO:1990234">
    <property type="term" value="C:transferase complex"/>
    <property type="evidence" value="ECO:0007669"/>
    <property type="project" value="UniProtKB-ARBA"/>
</dbReference>
<dbReference type="SUPFAM" id="SSF50998">
    <property type="entry name" value="Quinoprotein alcohol dehydrogenase-like"/>
    <property type="match status" value="1"/>
</dbReference>
<sequence>MGRRTTTCVLAFCLGAARGFLGGTRPALRHTRRAALESQPEEHEYRSEEWGADASLSSFAELYGRVSELKSREIAADRLSAYNWRAGAMGEMAVVELEDTRVCMARLHGNTVAFGTAAGVVVLVDLDEGLVLDGFDAHEGEVTALEWTGEKLVSGGADGSVVVSSPDVDGGGENALFELVDADDDDGDGDLDDLEDALALYETLEDFALRPTDPDGDAALARTRLLHGIFPEAPSDAIIVDRGGDRGGDDDLLGAVLTHGESLEDELLAGDKPDGEPDVVLKGHGARVTGVKALGDDAILSASLDRRLLLWDVADGRHRVVAECRSPICCLAVADGVAVVGLLDGAVVAYDIDTGRVNFELAGAHEGAVRSLHFEAEAEDVFSREGRSAAGRLLCTGGSDGVVRCYTMQPAADGGGFEPRKPDGAAAAAADAAGAVSAVYRERRCGKHALEGHGGAIVALQADDAKLVSASIDGTVRCWDLKSGDQLFKLDGHSRHINSLHFQGDLLVADGTQGTVIVHDFSGREV</sequence>
<dbReference type="Pfam" id="PF00400">
    <property type="entry name" value="WD40"/>
    <property type="match status" value="2"/>
</dbReference>
<dbReference type="Proteomes" id="UP001363151">
    <property type="component" value="Unassembled WGS sequence"/>
</dbReference>
<dbReference type="PROSITE" id="PS50082">
    <property type="entry name" value="WD_REPEATS_2"/>
    <property type="match status" value="2"/>
</dbReference>
<proteinExistence type="predicted"/>
<protein>
    <submittedName>
        <fullName evidence="1">F-box and WD-40 domain protein</fullName>
    </submittedName>
</protein>
<comment type="caution">
    <text evidence="1">The sequence shown here is derived from an EMBL/GenBank/DDBJ whole genome shotgun (WGS) entry which is preliminary data.</text>
</comment>
<dbReference type="InterPro" id="IPR015943">
    <property type="entry name" value="WD40/YVTN_repeat-like_dom_sf"/>
</dbReference>
<dbReference type="InterPro" id="IPR002372">
    <property type="entry name" value="PQQ_rpt_dom"/>
</dbReference>
<evidence type="ECO:0000313" key="1">
    <source>
        <dbReference type="EMBL" id="KAK7239922.1"/>
    </source>
</evidence>
<dbReference type="Gene3D" id="2.130.10.10">
    <property type="entry name" value="YVTN repeat-like/Quinoprotein amine dehydrogenase"/>
    <property type="match status" value="2"/>
</dbReference>
<dbReference type="EMBL" id="JBBJCI010000219">
    <property type="protein sequence ID" value="KAK7239922.1"/>
    <property type="molecule type" value="Genomic_DNA"/>
</dbReference>
<dbReference type="PANTHER" id="PTHR22847:SF637">
    <property type="entry name" value="WD REPEAT DOMAIN 5B"/>
    <property type="match status" value="1"/>
</dbReference>
<organism evidence="1 2">
    <name type="scientific">Aureococcus anophagefferens</name>
    <name type="common">Harmful bloom alga</name>
    <dbReference type="NCBI Taxonomy" id="44056"/>
    <lineage>
        <taxon>Eukaryota</taxon>
        <taxon>Sar</taxon>
        <taxon>Stramenopiles</taxon>
        <taxon>Ochrophyta</taxon>
        <taxon>Pelagophyceae</taxon>
        <taxon>Pelagomonadales</taxon>
        <taxon>Pelagomonadaceae</taxon>
        <taxon>Aureococcus</taxon>
    </lineage>
</organism>